<evidence type="ECO:0000313" key="2">
    <source>
        <dbReference type="EnsemblPlants" id="KRH64242"/>
    </source>
</evidence>
<dbReference type="SUPFAM" id="SSF53474">
    <property type="entry name" value="alpha/beta-Hydrolases"/>
    <property type="match status" value="1"/>
</dbReference>
<reference evidence="2" key="2">
    <citation type="submission" date="2018-02" db="UniProtKB">
        <authorList>
            <consortium name="EnsemblPlants"/>
        </authorList>
    </citation>
    <scope>IDENTIFICATION</scope>
    <source>
        <strain evidence="2">Williams 82</strain>
    </source>
</reference>
<keyword evidence="3" id="KW-1185">Reference proteome</keyword>
<dbReference type="EnsemblPlants" id="KRH64242">
    <property type="protein sequence ID" value="KRH64242"/>
    <property type="gene ID" value="GLYMA_04G224500"/>
</dbReference>
<dbReference type="Proteomes" id="UP000008827">
    <property type="component" value="Chromosome 4"/>
</dbReference>
<dbReference type="Gene3D" id="3.40.50.1820">
    <property type="entry name" value="alpha/beta hydrolase"/>
    <property type="match status" value="1"/>
</dbReference>
<dbReference type="SMR" id="A0A0R0KG74"/>
<evidence type="ECO:0000313" key="1">
    <source>
        <dbReference type="EMBL" id="KRH64242.1"/>
    </source>
</evidence>
<accession>A0A0R0KG74</accession>
<evidence type="ECO:0008006" key="4">
    <source>
        <dbReference type="Google" id="ProtNLM"/>
    </source>
</evidence>
<reference evidence="1 2" key="1">
    <citation type="journal article" date="2010" name="Nature">
        <title>Genome sequence of the palaeopolyploid soybean.</title>
        <authorList>
            <person name="Schmutz J."/>
            <person name="Cannon S.B."/>
            <person name="Schlueter J."/>
            <person name="Ma J."/>
            <person name="Mitros T."/>
            <person name="Nelson W."/>
            <person name="Hyten D.L."/>
            <person name="Song Q."/>
            <person name="Thelen J.J."/>
            <person name="Cheng J."/>
            <person name="Xu D."/>
            <person name="Hellsten U."/>
            <person name="May G.D."/>
            <person name="Yu Y."/>
            <person name="Sakurai T."/>
            <person name="Umezawa T."/>
            <person name="Bhattacharyya M.K."/>
            <person name="Sandhu D."/>
            <person name="Valliyodan B."/>
            <person name="Lindquist E."/>
            <person name="Peto M."/>
            <person name="Grant D."/>
            <person name="Shu S."/>
            <person name="Goodstein D."/>
            <person name="Barry K."/>
            <person name="Futrell-Griggs M."/>
            <person name="Abernathy B."/>
            <person name="Du J."/>
            <person name="Tian Z."/>
            <person name="Zhu L."/>
            <person name="Gill N."/>
            <person name="Joshi T."/>
            <person name="Libault M."/>
            <person name="Sethuraman A."/>
            <person name="Zhang X.-C."/>
            <person name="Shinozaki K."/>
            <person name="Nguyen H.T."/>
            <person name="Wing R.A."/>
            <person name="Cregan P."/>
            <person name="Specht J."/>
            <person name="Grimwood J."/>
            <person name="Rokhsar D."/>
            <person name="Stacey G."/>
            <person name="Shoemaker R.C."/>
            <person name="Jackson S.A."/>
        </authorList>
    </citation>
    <scope>NUCLEOTIDE SEQUENCE [LARGE SCALE GENOMIC DNA]</scope>
    <source>
        <strain evidence="2">cv. Williams 82</strain>
        <tissue evidence="1">Callus</tissue>
    </source>
</reference>
<dbReference type="PANTHER" id="PTHR43689:SF1">
    <property type="entry name" value="ALPHA_BETA-HYDROLASES SUPERFAMILY PROTEIN"/>
    <property type="match status" value="1"/>
</dbReference>
<reference evidence="1" key="3">
    <citation type="submission" date="2018-07" db="EMBL/GenBank/DDBJ databases">
        <title>WGS assembly of Glycine max.</title>
        <authorList>
            <person name="Schmutz J."/>
            <person name="Cannon S."/>
            <person name="Schlueter J."/>
            <person name="Ma J."/>
            <person name="Mitros T."/>
            <person name="Nelson W."/>
            <person name="Hyten D."/>
            <person name="Song Q."/>
            <person name="Thelen J."/>
            <person name="Cheng J."/>
            <person name="Xu D."/>
            <person name="Hellsten U."/>
            <person name="May G."/>
            <person name="Yu Y."/>
            <person name="Sakurai T."/>
            <person name="Umezawa T."/>
            <person name="Bhattacharyya M."/>
            <person name="Sandhu D."/>
            <person name="Valliyodan B."/>
            <person name="Lindquist E."/>
            <person name="Peto M."/>
            <person name="Grant D."/>
            <person name="Shu S."/>
            <person name="Goodstein D."/>
            <person name="Barry K."/>
            <person name="Futrell-Griggs M."/>
            <person name="Abernathy B."/>
            <person name="Du J."/>
            <person name="Tian Z."/>
            <person name="Zhu L."/>
            <person name="Gill N."/>
            <person name="Joshi T."/>
            <person name="Libault M."/>
            <person name="Sethuraman A."/>
            <person name="Zhang X."/>
            <person name="Shinozaki K."/>
            <person name="Nguyen H."/>
            <person name="Wing R."/>
            <person name="Cregan P."/>
            <person name="Specht J."/>
            <person name="Grimwood J."/>
            <person name="Rokhsar D."/>
            <person name="Stacey G."/>
            <person name="Shoemaker R."/>
            <person name="Jackson S."/>
        </authorList>
    </citation>
    <scope>NUCLEOTIDE SEQUENCE</scope>
    <source>
        <tissue evidence="1">Callus</tissue>
    </source>
</reference>
<dbReference type="InParanoid" id="A0A0R0KG74"/>
<name>A0A0R0KG74_SOYBN</name>
<dbReference type="OrthoDB" id="19657at2759"/>
<dbReference type="PANTHER" id="PTHR43689">
    <property type="entry name" value="HYDROLASE"/>
    <property type="match status" value="1"/>
</dbReference>
<sequence>MIATGDTDRKVPSWNAERLSRVIPGASFEVIKQCGHLPHEEKVEEFISIVENFLRRLVSDSNEQYLQEAIA</sequence>
<dbReference type="STRING" id="3847.A0A0R0KG74"/>
<dbReference type="AlphaFoldDB" id="A0A0R0KG74"/>
<dbReference type="EMBL" id="CM000837">
    <property type="protein sequence ID" value="KRH64242.1"/>
    <property type="molecule type" value="Genomic_DNA"/>
</dbReference>
<proteinExistence type="predicted"/>
<dbReference type="InterPro" id="IPR029058">
    <property type="entry name" value="AB_hydrolase_fold"/>
</dbReference>
<organism evidence="1">
    <name type="scientific">Glycine max</name>
    <name type="common">Soybean</name>
    <name type="synonym">Glycine hispida</name>
    <dbReference type="NCBI Taxonomy" id="3847"/>
    <lineage>
        <taxon>Eukaryota</taxon>
        <taxon>Viridiplantae</taxon>
        <taxon>Streptophyta</taxon>
        <taxon>Embryophyta</taxon>
        <taxon>Tracheophyta</taxon>
        <taxon>Spermatophyta</taxon>
        <taxon>Magnoliopsida</taxon>
        <taxon>eudicotyledons</taxon>
        <taxon>Gunneridae</taxon>
        <taxon>Pentapetalae</taxon>
        <taxon>rosids</taxon>
        <taxon>fabids</taxon>
        <taxon>Fabales</taxon>
        <taxon>Fabaceae</taxon>
        <taxon>Papilionoideae</taxon>
        <taxon>50 kb inversion clade</taxon>
        <taxon>NPAAA clade</taxon>
        <taxon>indigoferoid/millettioid clade</taxon>
        <taxon>Phaseoleae</taxon>
        <taxon>Glycine</taxon>
        <taxon>Glycine subgen. Soja</taxon>
    </lineage>
</organism>
<protein>
    <recommendedName>
        <fullName evidence="4">AB hydrolase-1 domain-containing protein</fullName>
    </recommendedName>
</protein>
<gene>
    <name evidence="1" type="ORF">GLYMA_04G224500</name>
</gene>
<dbReference type="Gramene" id="KRH64242">
    <property type="protein sequence ID" value="KRH64242"/>
    <property type="gene ID" value="GLYMA_04G224500"/>
</dbReference>
<evidence type="ECO:0000313" key="3">
    <source>
        <dbReference type="Proteomes" id="UP000008827"/>
    </source>
</evidence>